<dbReference type="GeneID" id="109466602"/>
<gene>
    <name evidence="3" type="primary">LOC109466602</name>
</gene>
<evidence type="ECO:0000313" key="2">
    <source>
        <dbReference type="Proteomes" id="UP000515135"/>
    </source>
</evidence>
<dbReference type="Proteomes" id="UP000515135">
    <property type="component" value="Unplaced"/>
</dbReference>
<feature type="compositionally biased region" description="Basic and acidic residues" evidence="1">
    <location>
        <begin position="64"/>
        <end position="80"/>
    </location>
</feature>
<evidence type="ECO:0000256" key="1">
    <source>
        <dbReference type="SAM" id="MobiDB-lite"/>
    </source>
</evidence>
<accession>A0A6P4YRP6</accession>
<dbReference type="AlphaFoldDB" id="A0A6P4YRP6"/>
<feature type="compositionally biased region" description="Polar residues" evidence="1">
    <location>
        <begin position="139"/>
        <end position="149"/>
    </location>
</feature>
<protein>
    <submittedName>
        <fullName evidence="3">Uncharacterized protein LOC109466602</fullName>
    </submittedName>
</protein>
<name>A0A6P4YRP6_BRABE</name>
<dbReference type="RefSeq" id="XP_019619891.1">
    <property type="nucleotide sequence ID" value="XM_019764332.1"/>
</dbReference>
<dbReference type="OrthoDB" id="10499176at2759"/>
<organism evidence="2 3">
    <name type="scientific">Branchiostoma belcheri</name>
    <name type="common">Amphioxus</name>
    <dbReference type="NCBI Taxonomy" id="7741"/>
    <lineage>
        <taxon>Eukaryota</taxon>
        <taxon>Metazoa</taxon>
        <taxon>Chordata</taxon>
        <taxon>Cephalochordata</taxon>
        <taxon>Leptocardii</taxon>
        <taxon>Amphioxiformes</taxon>
        <taxon>Branchiostomatidae</taxon>
        <taxon>Branchiostoma</taxon>
    </lineage>
</organism>
<proteinExistence type="predicted"/>
<feature type="region of interest" description="Disordered" evidence="1">
    <location>
        <begin position="42"/>
        <end position="106"/>
    </location>
</feature>
<keyword evidence="2" id="KW-1185">Reference proteome</keyword>
<reference evidence="3" key="1">
    <citation type="submission" date="2025-08" db="UniProtKB">
        <authorList>
            <consortium name="RefSeq"/>
        </authorList>
    </citation>
    <scope>IDENTIFICATION</scope>
    <source>
        <tissue evidence="3">Gonad</tissue>
    </source>
</reference>
<feature type="compositionally biased region" description="Basic and acidic residues" evidence="1">
    <location>
        <begin position="125"/>
        <end position="137"/>
    </location>
</feature>
<evidence type="ECO:0000313" key="3">
    <source>
        <dbReference type="RefSeq" id="XP_019619891.1"/>
    </source>
</evidence>
<dbReference type="KEGG" id="bbel:109466602"/>
<feature type="compositionally biased region" description="Acidic residues" evidence="1">
    <location>
        <begin position="49"/>
        <end position="63"/>
    </location>
</feature>
<sequence>METEDDDYGGITTSALNGGTEEEISYRQRILEEIALRLRELRPTRLEGIAEESAEDVADEEEDELKKENEEIPQEIRVEDGSVEDETEPQKDEATATTSVSGEDDIEKCIVEGLPKAAEVVTVSEETKDHPKPHPEEGGTTSQQVNFQENEAYLLKP</sequence>
<feature type="region of interest" description="Disordered" evidence="1">
    <location>
        <begin position="121"/>
        <end position="157"/>
    </location>
</feature>